<feature type="region of interest" description="Disordered" evidence="1">
    <location>
        <begin position="1013"/>
        <end position="1062"/>
    </location>
</feature>
<comment type="caution">
    <text evidence="2">The sequence shown here is derived from an EMBL/GenBank/DDBJ whole genome shotgun (WGS) entry which is preliminary data.</text>
</comment>
<sequence>MDNTVIPLSCASSFHAGDKHRLEYARFSNNLQPPPGFGGWPTMFEKRRGRNRRDGAHLMVTARETVKDDANLENSGRSNSGINDAIDHPQFMGYYNFDGRKFKDLTEKEKRFLEFAVHYPDVRNGIMKAPLLFRTGSFTQPTARQPDLVRKVFGTPELFNKIVSHLIPRYEDLASICRTSQFTAGLVQSLWMHLDATTNDFLGWDTETLASVRVREAQEEEEREKNNSLKHEVAPKRFFSPTVIVSPVRPQDQGPPQEIVRNKAGYPMTPGVEKVKETDFETSMCAHYKLLHMVYLNGHVIKHLILHGLPWLSVAAIKCIVPQMTMLEALGIHQCFVMNFGDTQPLLRVVNAINKERREHKQPHVALDFTPFYYRGPAYKADGTGHIGEYGVLPQDISGIHTTQAVTAHLIGIRDLCHKGSQDLFTSGTGFRSFLNRLPIRTIGSIVQSIENLHQYKNNTYDPESITKKMRYQMEVTLWQDIIISCNGRPMLMRYLEDLLVSRREVKLAHCVECNTELPAYFFLREVLARRAQDVLCQGCQLEYILNNHFWRTYISRRAIAERIFGRTYGTQYSLRKVLNRINKPGTPEIEPSFGQPGQPAQEAIICRPGMVDQEFLQQARDLWKLHTVDIPSQLIEKAKQIAHIDKVYGSLPDEGKELVWNRKGDLEQEVLLLEFELGTSQPGHYNGSLQRPCRSWELNIQDFRAELAIESGRFSNHGPMTIWNLESNVASMLGRSGGFHEYWNDGTNYEELVDNGAGSRHSTRPRHNNRNSGSAACRASGNNPATTLMAKDEHDKAPSSEERASSQASPSQIGLVPPHKRTTRQVAAPAAQAPLQKPPPRQACPSSVPQQDSSPHTAAASFENTPSHQKLPENAVQAQQNKSPQKQRAQTKCTLVQSIRHLLPHQRRGPQAAPAPLSTSQKKTSSVESTPAAKDLVTTTGQATQNIPPHKRPAQTVAQQPPQPHLLPHQRPGPKSVETGHNIPVKMQSAPIPTPTTSYPFTVPRVEQHVHIAPQETRESSSREGNVLTVSRVLPNQRRLTRHDSGSRNRILRIERTPRAS</sequence>
<keyword evidence="3" id="KW-1185">Reference proteome</keyword>
<proteinExistence type="predicted"/>
<feature type="compositionally biased region" description="Polar residues" evidence="1">
    <location>
        <begin position="938"/>
        <end position="948"/>
    </location>
</feature>
<feature type="region of interest" description="Disordered" evidence="1">
    <location>
        <begin position="905"/>
        <end position="977"/>
    </location>
</feature>
<feature type="compositionally biased region" description="Low complexity" evidence="1">
    <location>
        <begin position="826"/>
        <end position="836"/>
    </location>
</feature>
<feature type="compositionally biased region" description="Basic and acidic residues" evidence="1">
    <location>
        <begin position="791"/>
        <end position="805"/>
    </location>
</feature>
<dbReference type="OrthoDB" id="5428138at2759"/>
<protein>
    <submittedName>
        <fullName evidence="2">Uncharacterized protein</fullName>
    </submittedName>
</protein>
<evidence type="ECO:0000256" key="1">
    <source>
        <dbReference type="SAM" id="MobiDB-lite"/>
    </source>
</evidence>
<evidence type="ECO:0000313" key="2">
    <source>
        <dbReference type="EMBL" id="KAF2967496.1"/>
    </source>
</evidence>
<evidence type="ECO:0000313" key="3">
    <source>
        <dbReference type="Proteomes" id="UP000481858"/>
    </source>
</evidence>
<accession>A0A7C8N3K1</accession>
<feature type="compositionally biased region" description="Low complexity" evidence="1">
    <location>
        <begin position="955"/>
        <end position="971"/>
    </location>
</feature>
<feature type="compositionally biased region" description="Basic and acidic residues" evidence="1">
    <location>
        <begin position="1043"/>
        <end position="1062"/>
    </location>
</feature>
<feature type="compositionally biased region" description="Basic and acidic residues" evidence="1">
    <location>
        <begin position="1013"/>
        <end position="1023"/>
    </location>
</feature>
<dbReference type="Proteomes" id="UP000481858">
    <property type="component" value="Unassembled WGS sequence"/>
</dbReference>
<organism evidence="2 3">
    <name type="scientific">Xylaria multiplex</name>
    <dbReference type="NCBI Taxonomy" id="323545"/>
    <lineage>
        <taxon>Eukaryota</taxon>
        <taxon>Fungi</taxon>
        <taxon>Dikarya</taxon>
        <taxon>Ascomycota</taxon>
        <taxon>Pezizomycotina</taxon>
        <taxon>Sordariomycetes</taxon>
        <taxon>Xylariomycetidae</taxon>
        <taxon>Xylariales</taxon>
        <taxon>Xylariaceae</taxon>
        <taxon>Xylaria</taxon>
    </lineage>
</organism>
<feature type="compositionally biased region" description="Polar residues" evidence="1">
    <location>
        <begin position="771"/>
        <end position="787"/>
    </location>
</feature>
<feature type="region of interest" description="Disordered" evidence="1">
    <location>
        <begin position="755"/>
        <end position="893"/>
    </location>
</feature>
<dbReference type="AlphaFoldDB" id="A0A7C8N3K1"/>
<dbReference type="InParanoid" id="A0A7C8N3K1"/>
<feature type="compositionally biased region" description="Polar residues" evidence="1">
    <location>
        <begin position="845"/>
        <end position="869"/>
    </location>
</feature>
<feature type="compositionally biased region" description="Polar residues" evidence="1">
    <location>
        <begin position="877"/>
        <end position="893"/>
    </location>
</feature>
<reference evidence="2 3" key="1">
    <citation type="submission" date="2019-12" db="EMBL/GenBank/DDBJ databases">
        <title>Draft genome sequence of the ascomycete Xylaria multiplex DSM 110363.</title>
        <authorList>
            <person name="Buettner E."/>
            <person name="Kellner H."/>
        </authorList>
    </citation>
    <scope>NUCLEOTIDE SEQUENCE [LARGE SCALE GENOMIC DNA]</scope>
    <source>
        <strain evidence="2 3">DSM 110363</strain>
    </source>
</reference>
<gene>
    <name evidence="2" type="ORF">GQX73_g6127</name>
</gene>
<dbReference type="EMBL" id="WUBL01000067">
    <property type="protein sequence ID" value="KAF2967496.1"/>
    <property type="molecule type" value="Genomic_DNA"/>
</dbReference>
<feature type="compositionally biased region" description="Polar residues" evidence="1">
    <location>
        <begin position="918"/>
        <end position="930"/>
    </location>
</feature>
<name>A0A7C8N3K1_9PEZI</name>